<dbReference type="EMBL" id="JASPKZ010006068">
    <property type="protein sequence ID" value="KAJ9587723.1"/>
    <property type="molecule type" value="Genomic_DNA"/>
</dbReference>
<proteinExistence type="predicted"/>
<protein>
    <submittedName>
        <fullName evidence="1">Uncharacterized protein</fullName>
    </submittedName>
</protein>
<reference evidence="1" key="1">
    <citation type="journal article" date="2023" name="IScience">
        <title>Live-bearing cockroach genome reveals convergent evolutionary mechanisms linked to viviparity in insects and beyond.</title>
        <authorList>
            <person name="Fouks B."/>
            <person name="Harrison M.C."/>
            <person name="Mikhailova A.A."/>
            <person name="Marchal E."/>
            <person name="English S."/>
            <person name="Carruthers M."/>
            <person name="Jennings E.C."/>
            <person name="Chiamaka E.L."/>
            <person name="Frigard R.A."/>
            <person name="Pippel M."/>
            <person name="Attardo G.M."/>
            <person name="Benoit J.B."/>
            <person name="Bornberg-Bauer E."/>
            <person name="Tobe S.S."/>
        </authorList>
    </citation>
    <scope>NUCLEOTIDE SEQUENCE</scope>
    <source>
        <strain evidence="1">Stay&amp;Tobe</strain>
    </source>
</reference>
<organism evidence="1 2">
    <name type="scientific">Diploptera punctata</name>
    <name type="common">Pacific beetle cockroach</name>
    <dbReference type="NCBI Taxonomy" id="6984"/>
    <lineage>
        <taxon>Eukaryota</taxon>
        <taxon>Metazoa</taxon>
        <taxon>Ecdysozoa</taxon>
        <taxon>Arthropoda</taxon>
        <taxon>Hexapoda</taxon>
        <taxon>Insecta</taxon>
        <taxon>Pterygota</taxon>
        <taxon>Neoptera</taxon>
        <taxon>Polyneoptera</taxon>
        <taxon>Dictyoptera</taxon>
        <taxon>Blattodea</taxon>
        <taxon>Blaberoidea</taxon>
        <taxon>Blaberidae</taxon>
        <taxon>Diplopterinae</taxon>
        <taxon>Diploptera</taxon>
    </lineage>
</organism>
<sequence length="62" mass="7171">ALLQIVSTRIENNSLQLLGARGVKSFRRQQQCISCLFRSIVKNRSNYTPLSCTSFLHLTFRR</sequence>
<feature type="non-terminal residue" evidence="1">
    <location>
        <position position="1"/>
    </location>
</feature>
<comment type="caution">
    <text evidence="1">The sequence shown here is derived from an EMBL/GenBank/DDBJ whole genome shotgun (WGS) entry which is preliminary data.</text>
</comment>
<reference evidence="1" key="2">
    <citation type="submission" date="2023-05" db="EMBL/GenBank/DDBJ databases">
        <authorList>
            <person name="Fouks B."/>
        </authorList>
    </citation>
    <scope>NUCLEOTIDE SEQUENCE</scope>
    <source>
        <strain evidence="1">Stay&amp;Tobe</strain>
        <tissue evidence="1">Testes</tissue>
    </source>
</reference>
<accession>A0AAD7ZXQ5</accession>
<name>A0AAD7ZXQ5_DIPPU</name>
<keyword evidence="2" id="KW-1185">Reference proteome</keyword>
<gene>
    <name evidence="1" type="ORF">L9F63_018831</name>
</gene>
<evidence type="ECO:0000313" key="1">
    <source>
        <dbReference type="EMBL" id="KAJ9587723.1"/>
    </source>
</evidence>
<dbReference type="AlphaFoldDB" id="A0AAD7ZXQ5"/>
<feature type="non-terminal residue" evidence="1">
    <location>
        <position position="62"/>
    </location>
</feature>
<dbReference type="Proteomes" id="UP001233999">
    <property type="component" value="Unassembled WGS sequence"/>
</dbReference>
<evidence type="ECO:0000313" key="2">
    <source>
        <dbReference type="Proteomes" id="UP001233999"/>
    </source>
</evidence>